<name>A0A8X7T222_9BASI</name>
<comment type="caution">
    <text evidence="1">The sequence shown here is derived from an EMBL/GenBank/DDBJ whole genome shotgun (WGS) entry which is preliminary data.</text>
</comment>
<dbReference type="EMBL" id="LWDG02000803">
    <property type="protein sequence ID" value="KAE8262367.1"/>
    <property type="molecule type" value="Genomic_DNA"/>
</dbReference>
<organism evidence="1 2">
    <name type="scientific">Tilletia walkeri</name>
    <dbReference type="NCBI Taxonomy" id="117179"/>
    <lineage>
        <taxon>Eukaryota</taxon>
        <taxon>Fungi</taxon>
        <taxon>Dikarya</taxon>
        <taxon>Basidiomycota</taxon>
        <taxon>Ustilaginomycotina</taxon>
        <taxon>Exobasidiomycetes</taxon>
        <taxon>Tilletiales</taxon>
        <taxon>Tilletiaceae</taxon>
        <taxon>Tilletia</taxon>
    </lineage>
</organism>
<sequence length="146" mass="15436">MDEADLVEFLAEITSVTVHPAPKPPIRLSQVPESIQPSVPPFLAAVVLSLAFALHSPQSSGVGSVRPVRPLCLARRPSRPRSSCLPGRSLSVANNLASAVGLSTTRSRLLSVLGADFLGGRSCPYLTHPAAIVLFFPVFCSTIHQS</sequence>
<evidence type="ECO:0000313" key="2">
    <source>
        <dbReference type="Proteomes" id="UP000078113"/>
    </source>
</evidence>
<proteinExistence type="predicted"/>
<dbReference type="AlphaFoldDB" id="A0A8X7T222"/>
<keyword evidence="2" id="KW-1185">Reference proteome</keyword>
<evidence type="ECO:0000313" key="1">
    <source>
        <dbReference type="EMBL" id="KAE8262367.1"/>
    </source>
</evidence>
<accession>A0A8X7T222</accession>
<reference evidence="1" key="1">
    <citation type="submission" date="2016-04" db="EMBL/GenBank/DDBJ databases">
        <authorList>
            <person name="Nguyen H.D."/>
            <person name="Samba Siva P."/>
            <person name="Cullis J."/>
            <person name="Levesque C.A."/>
            <person name="Hambleton S."/>
        </authorList>
    </citation>
    <scope>NUCLEOTIDE SEQUENCE</scope>
    <source>
        <strain evidence="1">DAOMC 236422</strain>
    </source>
</reference>
<dbReference type="Proteomes" id="UP000078113">
    <property type="component" value="Unassembled WGS sequence"/>
</dbReference>
<gene>
    <name evidence="1" type="ORF">A4X09_0g7478</name>
</gene>
<reference evidence="1" key="2">
    <citation type="journal article" date="2019" name="IMA Fungus">
        <title>Genome sequencing and comparison of five Tilletia species to identify candidate genes for the detection of regulated species infecting wheat.</title>
        <authorList>
            <person name="Nguyen H.D.T."/>
            <person name="Sultana T."/>
            <person name="Kesanakurti P."/>
            <person name="Hambleton S."/>
        </authorList>
    </citation>
    <scope>NUCLEOTIDE SEQUENCE</scope>
    <source>
        <strain evidence="1">DAOMC 236422</strain>
    </source>
</reference>
<protein>
    <submittedName>
        <fullName evidence="1">Uncharacterized protein</fullName>
    </submittedName>
</protein>